<evidence type="ECO:0000313" key="2">
    <source>
        <dbReference type="EMBL" id="CDS37754.1"/>
    </source>
</evidence>
<feature type="compositionally biased region" description="Polar residues" evidence="1">
    <location>
        <begin position="1"/>
        <end position="17"/>
    </location>
</feature>
<gene>
    <name evidence="2" type="ORF">EmuJ_000502900</name>
</gene>
<sequence length="83" mass="9021">MCSTPDNSLESLGSAASKSDKHLPDPPLPIRGLPTYRFFFDKNSGDDVKNVIGGICGVVEMAPSNVSLQPVNRVQVYLQVHHK</sequence>
<evidence type="ECO:0000313" key="3">
    <source>
        <dbReference type="Proteomes" id="UP000017246"/>
    </source>
</evidence>
<organism evidence="2 3">
    <name type="scientific">Echinococcus multilocularis</name>
    <name type="common">Fox tapeworm</name>
    <dbReference type="NCBI Taxonomy" id="6211"/>
    <lineage>
        <taxon>Eukaryota</taxon>
        <taxon>Metazoa</taxon>
        <taxon>Spiralia</taxon>
        <taxon>Lophotrochozoa</taxon>
        <taxon>Platyhelminthes</taxon>
        <taxon>Cestoda</taxon>
        <taxon>Eucestoda</taxon>
        <taxon>Cyclophyllidea</taxon>
        <taxon>Taeniidae</taxon>
        <taxon>Echinococcus</taxon>
    </lineage>
</organism>
<feature type="region of interest" description="Disordered" evidence="1">
    <location>
        <begin position="1"/>
        <end position="28"/>
    </location>
</feature>
<evidence type="ECO:0000256" key="1">
    <source>
        <dbReference type="SAM" id="MobiDB-lite"/>
    </source>
</evidence>
<dbReference type="EMBL" id="LN902843">
    <property type="protein sequence ID" value="CDS37754.1"/>
    <property type="molecule type" value="Genomic_DNA"/>
</dbReference>
<reference evidence="2" key="2">
    <citation type="submission" date="2015-11" db="EMBL/GenBank/DDBJ databases">
        <authorList>
            <person name="Zhang Y."/>
            <person name="Guo Z."/>
        </authorList>
    </citation>
    <scope>NUCLEOTIDE SEQUENCE</scope>
</reference>
<proteinExistence type="predicted"/>
<dbReference type="AlphaFoldDB" id="A0A068XZ61"/>
<accession>A0A068XZ61</accession>
<protein>
    <submittedName>
        <fullName evidence="2">Uncharacterized protein</fullName>
    </submittedName>
</protein>
<reference evidence="2" key="1">
    <citation type="journal article" date="2013" name="Nature">
        <title>The genomes of four tapeworm species reveal adaptations to parasitism.</title>
        <authorList>
            <person name="Tsai I.J."/>
            <person name="Zarowiecki M."/>
            <person name="Holroyd N."/>
            <person name="Garciarrubio A."/>
            <person name="Sanchez-Flores A."/>
            <person name="Brooks K.L."/>
            <person name="Tracey A."/>
            <person name="Bobes R.J."/>
            <person name="Fragoso G."/>
            <person name="Sciutto E."/>
            <person name="Aslett M."/>
            <person name="Beasley H."/>
            <person name="Bennett H.M."/>
            <person name="Cai J."/>
            <person name="Camicia F."/>
            <person name="Clark R."/>
            <person name="Cucher M."/>
            <person name="De Silva N."/>
            <person name="Day T.A."/>
            <person name="Deplazes P."/>
            <person name="Estrada K."/>
            <person name="Fernandez C."/>
            <person name="Holland P.W."/>
            <person name="Hou J."/>
            <person name="Hu S."/>
            <person name="Huckvale T."/>
            <person name="Hung S.S."/>
            <person name="Kamenetzky L."/>
            <person name="Keane J.A."/>
            <person name="Kiss F."/>
            <person name="Koziol U."/>
            <person name="Lambert O."/>
            <person name="Liu K."/>
            <person name="Luo X."/>
            <person name="Luo Y."/>
            <person name="Macchiaroli N."/>
            <person name="Nichol S."/>
            <person name="Paps J."/>
            <person name="Parkinson J."/>
            <person name="Pouchkina-Stantcheva N."/>
            <person name="Riddiford N."/>
            <person name="Rosenzvit M."/>
            <person name="Salinas G."/>
            <person name="Wasmuth J.D."/>
            <person name="Zamanian M."/>
            <person name="Zheng Y."/>
            <person name="Cai X."/>
            <person name="Soberon X."/>
            <person name="Olson P.D."/>
            <person name="Laclette J.P."/>
            <person name="Brehm K."/>
            <person name="Berriman M."/>
            <person name="Garciarrubio A."/>
            <person name="Bobes R.J."/>
            <person name="Fragoso G."/>
            <person name="Sanchez-Flores A."/>
            <person name="Estrada K."/>
            <person name="Cevallos M.A."/>
            <person name="Morett E."/>
            <person name="Gonzalez V."/>
            <person name="Portillo T."/>
            <person name="Ochoa-Leyva A."/>
            <person name="Jose M.V."/>
            <person name="Sciutto E."/>
            <person name="Landa A."/>
            <person name="Jimenez L."/>
            <person name="Valdes V."/>
            <person name="Carrero J.C."/>
            <person name="Larralde C."/>
            <person name="Morales-Montor J."/>
            <person name="Limon-Lason J."/>
            <person name="Soberon X."/>
            <person name="Laclette J.P."/>
        </authorList>
    </citation>
    <scope>NUCLEOTIDE SEQUENCE [LARGE SCALE GENOMIC DNA]</scope>
</reference>
<name>A0A068XZ61_ECHMU</name>
<dbReference type="Proteomes" id="UP000017246">
    <property type="component" value="Unassembled WGS sequence"/>
</dbReference>
<keyword evidence="3" id="KW-1185">Reference proteome</keyword>